<dbReference type="InterPro" id="IPR047785">
    <property type="entry name" value="tRNA_MNMC2"/>
</dbReference>
<accession>I0WGM0</accession>
<organism evidence="2 3">
    <name type="scientific">Imtechella halotolerans K1</name>
    <dbReference type="NCBI Taxonomy" id="946077"/>
    <lineage>
        <taxon>Bacteria</taxon>
        <taxon>Pseudomonadati</taxon>
        <taxon>Bacteroidota</taxon>
        <taxon>Flavobacteriia</taxon>
        <taxon>Flavobacteriales</taxon>
        <taxon>Flavobacteriaceae</taxon>
        <taxon>Imtechella</taxon>
    </lineage>
</organism>
<feature type="domain" description="MnmC-like methyltransferase" evidence="1">
    <location>
        <begin position="140"/>
        <end position="219"/>
    </location>
</feature>
<dbReference type="eggNOG" id="COG4121">
    <property type="taxonomic scope" value="Bacteria"/>
</dbReference>
<dbReference type="InterPro" id="IPR008471">
    <property type="entry name" value="MnmC-like_methylTransf"/>
</dbReference>
<reference evidence="2 3" key="1">
    <citation type="journal article" date="2012" name="J. Bacteriol.">
        <title>Genome Sequence of the Halotolerant Bacterium Imtechella halotolerans K1T.</title>
        <authorList>
            <person name="Kumar S."/>
            <person name="Vikram S."/>
            <person name="Subramanian S."/>
            <person name="Raghava G.P."/>
            <person name="Pinnaka A.K."/>
        </authorList>
    </citation>
    <scope>NUCLEOTIDE SEQUENCE [LARGE SCALE GENOMIC DNA]</scope>
    <source>
        <strain evidence="2 3">K1</strain>
    </source>
</reference>
<evidence type="ECO:0000313" key="2">
    <source>
        <dbReference type="EMBL" id="EID75536.1"/>
    </source>
</evidence>
<dbReference type="Gene3D" id="3.40.50.150">
    <property type="entry name" value="Vaccinia Virus protein VP39"/>
    <property type="match status" value="1"/>
</dbReference>
<protein>
    <recommendedName>
        <fullName evidence="1">MnmC-like methyltransferase domain-containing protein</fullName>
    </recommendedName>
</protein>
<gene>
    <name evidence="2" type="ORF">W5A_04958</name>
</gene>
<dbReference type="InterPro" id="IPR029063">
    <property type="entry name" value="SAM-dependent_MTases_sf"/>
</dbReference>
<dbReference type="STRING" id="946077.W5A_04958"/>
<dbReference type="PANTHER" id="PTHR39963">
    <property type="entry name" value="SLL0983 PROTEIN"/>
    <property type="match status" value="1"/>
</dbReference>
<dbReference type="EMBL" id="AJJU01000004">
    <property type="protein sequence ID" value="EID75536.1"/>
    <property type="molecule type" value="Genomic_DNA"/>
</dbReference>
<dbReference type="GO" id="GO:0016645">
    <property type="term" value="F:oxidoreductase activity, acting on the CH-NH group of donors"/>
    <property type="evidence" value="ECO:0007669"/>
    <property type="project" value="InterPro"/>
</dbReference>
<dbReference type="GO" id="GO:0004808">
    <property type="term" value="F:tRNA (5-methylaminomethyl-2-thiouridylate)(34)-methyltransferase activity"/>
    <property type="evidence" value="ECO:0007669"/>
    <property type="project" value="InterPro"/>
</dbReference>
<proteinExistence type="predicted"/>
<dbReference type="NCBIfam" id="NF033855">
    <property type="entry name" value="tRNA_MNMC2"/>
    <property type="match status" value="1"/>
</dbReference>
<dbReference type="SUPFAM" id="SSF53335">
    <property type="entry name" value="S-adenosyl-L-methionine-dependent methyltransferases"/>
    <property type="match status" value="1"/>
</dbReference>
<dbReference type="RefSeq" id="WP_008238038.1">
    <property type="nucleotide sequence ID" value="NZ_AJJU01000004.1"/>
</dbReference>
<evidence type="ECO:0000259" key="1">
    <source>
        <dbReference type="Pfam" id="PF05430"/>
    </source>
</evidence>
<dbReference type="PANTHER" id="PTHR39963:SF1">
    <property type="entry name" value="MNMC-LIKE METHYLTRANSFERASE DOMAIN-CONTAINING PROTEIN"/>
    <property type="match status" value="1"/>
</dbReference>
<dbReference type="Proteomes" id="UP000005938">
    <property type="component" value="Unassembled WGS sequence"/>
</dbReference>
<keyword evidence="3" id="KW-1185">Reference proteome</keyword>
<dbReference type="AlphaFoldDB" id="I0WGM0"/>
<dbReference type="PATRIC" id="fig|946077.3.peg.1006"/>
<sequence length="221" mass="25370">MKRSIITTGDGSTTIRLEEWQEHYHSSHGAVNEARHVFIENGLKCFQNRKIAILEIGFGTGLNAFITYLESPKLGLSICYEGVEAYPVEKDELSELNYISQLDAEAHKDIFKQMHQVSWDKEVVIAPHFSLNKRKQQFEQISDDSRFHLIYYDAFGARVQPELWTESVFKKMYEALCPGGCLVTYSSKSSARRAMLAVGFRVEKLKGPPGKREMLRAWKEE</sequence>
<dbReference type="OrthoDB" id="9786494at2"/>
<name>I0WGM0_9FLAO</name>
<comment type="caution">
    <text evidence="2">The sequence shown here is derived from an EMBL/GenBank/DDBJ whole genome shotgun (WGS) entry which is preliminary data.</text>
</comment>
<evidence type="ECO:0000313" key="3">
    <source>
        <dbReference type="Proteomes" id="UP000005938"/>
    </source>
</evidence>
<dbReference type="Pfam" id="PF05430">
    <property type="entry name" value="Methyltransf_30"/>
    <property type="match status" value="1"/>
</dbReference>